<evidence type="ECO:0000259" key="1">
    <source>
        <dbReference type="Pfam" id="PF01602"/>
    </source>
</evidence>
<keyword evidence="3" id="KW-1185">Reference proteome</keyword>
<dbReference type="GO" id="GO:0030117">
    <property type="term" value="C:membrane coat"/>
    <property type="evidence" value="ECO:0007669"/>
    <property type="project" value="InterPro"/>
</dbReference>
<dbReference type="SUPFAM" id="SSF48371">
    <property type="entry name" value="ARM repeat"/>
    <property type="match status" value="1"/>
</dbReference>
<dbReference type="Proteomes" id="UP000001107">
    <property type="component" value="Chromosome"/>
</dbReference>
<reference evidence="2" key="1">
    <citation type="submission" date="2007-06" db="EMBL/GenBank/DDBJ databases">
        <title>Complete sequence of Methanococcus vannielii SB.</title>
        <authorList>
            <consortium name="US DOE Joint Genome Institute"/>
            <person name="Copeland A."/>
            <person name="Lucas S."/>
            <person name="Lapidus A."/>
            <person name="Barry K."/>
            <person name="Glavina del Rio T."/>
            <person name="Dalin E."/>
            <person name="Tice H."/>
            <person name="Pitluck S."/>
            <person name="Chain P."/>
            <person name="Malfatti S."/>
            <person name="Shin M."/>
            <person name="Vergez L."/>
            <person name="Schmutz J."/>
            <person name="Larimer F."/>
            <person name="Land M."/>
            <person name="Hauser L."/>
            <person name="Kyrpides N."/>
            <person name="Anderson I."/>
            <person name="Sieprawska-Lupa M."/>
            <person name="Whitman W.B."/>
            <person name="Richardson P."/>
        </authorList>
    </citation>
    <scope>NUCLEOTIDE SEQUENCE [LARGE SCALE GENOMIC DNA]</scope>
    <source>
        <strain evidence="2">SB</strain>
    </source>
</reference>
<dbReference type="eggNOG" id="arCOG06748">
    <property type="taxonomic scope" value="Archaea"/>
</dbReference>
<sequence length="560" mass="64274">MIGSFRQVEFLESKKIAENFKSENFEVDFSDFRDILNFGKIGFENPEKIKHLLLKFEKALEGDFKLNFAAVTSLKVISKSSPKEIFPLIPKILKLLDNPDWRIRKNAVEFLGDFGLICYNPIKEHFEKLKSCLNDTNVEVIIATAYAISKIMLNSKCSEKINLSEILSKNITSKSVLMGILNSIGEINPDIIKNSQNDVFSCIDSNDEVLKSTAINVLGNFNELTLDKKTAKILINSLSSDNLEVKRSSIRAIWNFSKNYPELFKDSISKIIELVHSNDKQLKIYSILALNRLSFLEPQKFEGLNINSLLDDDLDVVYPAITLLYNLSLYSKRTVVRHYKKICVLVNSNDIRISKTALRIIGNLGKYDERYVNRYINNIKLKLSDANLSKDAALTMVKAGKIDVKVVEIILRSIDKVKNNMEFLRSVILEYPLSLLNDIESELKARKKSFNKEYIEELCFLIQERFEKSDIVYENFKIERPKIEEPPVIVALKSECTEVELEDGKKVYILPKEKCVETSLSGELLEVLDIDSKNEFEIYKLSHDLMIQSLIESTLNEQKR</sequence>
<evidence type="ECO:0000313" key="3">
    <source>
        <dbReference type="Proteomes" id="UP000001107"/>
    </source>
</evidence>
<dbReference type="InterPro" id="IPR011989">
    <property type="entry name" value="ARM-like"/>
</dbReference>
<dbReference type="KEGG" id="mvn:Mevan_0965"/>
<name>A6UQU6_METVS</name>
<feature type="domain" description="Clathrin/coatomer adaptor adaptin-like N-terminal" evidence="1">
    <location>
        <begin position="81"/>
        <end position="327"/>
    </location>
</feature>
<accession>A6UQU6</accession>
<dbReference type="GO" id="GO:0006886">
    <property type="term" value="P:intracellular protein transport"/>
    <property type="evidence" value="ECO:0007669"/>
    <property type="project" value="InterPro"/>
</dbReference>
<dbReference type="RefSeq" id="WP_012065797.1">
    <property type="nucleotide sequence ID" value="NC_009634.1"/>
</dbReference>
<proteinExistence type="predicted"/>
<dbReference type="GO" id="GO:0016192">
    <property type="term" value="P:vesicle-mediated transport"/>
    <property type="evidence" value="ECO:0007669"/>
    <property type="project" value="InterPro"/>
</dbReference>
<dbReference type="OrthoDB" id="61994at2157"/>
<gene>
    <name evidence="2" type="ordered locus">Mevan_0965</name>
</gene>
<dbReference type="Pfam" id="PF01602">
    <property type="entry name" value="Adaptin_N"/>
    <property type="match status" value="1"/>
</dbReference>
<evidence type="ECO:0000313" key="2">
    <source>
        <dbReference type="EMBL" id="ABR54868.1"/>
    </source>
</evidence>
<dbReference type="AlphaFoldDB" id="A6UQU6"/>
<dbReference type="GeneID" id="5325885"/>
<dbReference type="InterPro" id="IPR002553">
    <property type="entry name" value="Clathrin/coatomer_adapt-like_N"/>
</dbReference>
<dbReference type="EMBL" id="CP000742">
    <property type="protein sequence ID" value="ABR54868.1"/>
    <property type="molecule type" value="Genomic_DNA"/>
</dbReference>
<dbReference type="Gene3D" id="1.25.10.10">
    <property type="entry name" value="Leucine-rich Repeat Variant"/>
    <property type="match status" value="2"/>
</dbReference>
<dbReference type="InterPro" id="IPR016024">
    <property type="entry name" value="ARM-type_fold"/>
</dbReference>
<protein>
    <recommendedName>
        <fullName evidence="1">Clathrin/coatomer adaptor adaptin-like N-terminal domain-containing protein</fullName>
    </recommendedName>
</protein>
<dbReference type="HOGENOM" id="CLU_457602_0_0_2"/>
<organism evidence="2 3">
    <name type="scientific">Methanococcus vannielii (strain ATCC 35089 / DSM 1224 / JCM 13029 / OCM 148 / SB)</name>
    <dbReference type="NCBI Taxonomy" id="406327"/>
    <lineage>
        <taxon>Archaea</taxon>
        <taxon>Methanobacteriati</taxon>
        <taxon>Methanobacteriota</taxon>
        <taxon>Methanomada group</taxon>
        <taxon>Methanococci</taxon>
        <taxon>Methanococcales</taxon>
        <taxon>Methanococcaceae</taxon>
        <taxon>Methanococcus</taxon>
    </lineage>
</organism>